<organism evidence="7 8">
    <name type="scientific">Uncinula necator</name>
    <name type="common">Grape powdery mildew</name>
    <dbReference type="NCBI Taxonomy" id="52586"/>
    <lineage>
        <taxon>Eukaryota</taxon>
        <taxon>Fungi</taxon>
        <taxon>Dikarya</taxon>
        <taxon>Ascomycota</taxon>
        <taxon>Pezizomycotina</taxon>
        <taxon>Leotiomycetes</taxon>
        <taxon>Erysiphales</taxon>
        <taxon>Erysiphaceae</taxon>
        <taxon>Erysiphe</taxon>
    </lineage>
</organism>
<accession>A0A0B1P905</accession>
<dbReference type="Pfam" id="PF00241">
    <property type="entry name" value="Cofilin_ADF"/>
    <property type="match status" value="1"/>
</dbReference>
<name>A0A0B1P905_UNCNE</name>
<dbReference type="GO" id="GO:0015629">
    <property type="term" value="C:actin cytoskeleton"/>
    <property type="evidence" value="ECO:0007669"/>
    <property type="project" value="InterPro"/>
</dbReference>
<evidence type="ECO:0000313" key="8">
    <source>
        <dbReference type="Proteomes" id="UP000030854"/>
    </source>
</evidence>
<dbReference type="SMART" id="SM00102">
    <property type="entry name" value="ADF"/>
    <property type="match status" value="1"/>
</dbReference>
<dbReference type="InterPro" id="IPR002108">
    <property type="entry name" value="ADF-H"/>
</dbReference>
<dbReference type="Proteomes" id="UP000030854">
    <property type="component" value="Unassembled WGS sequence"/>
</dbReference>
<reference evidence="7 8" key="1">
    <citation type="journal article" date="2014" name="BMC Genomics">
        <title>Adaptive genomic structural variation in the grape powdery mildew pathogen, Erysiphe necator.</title>
        <authorList>
            <person name="Jones L."/>
            <person name="Riaz S."/>
            <person name="Morales-Cruz A."/>
            <person name="Amrine K.C."/>
            <person name="McGuire B."/>
            <person name="Gubler W.D."/>
            <person name="Walker M.A."/>
            <person name="Cantu D."/>
        </authorList>
    </citation>
    <scope>NUCLEOTIDE SEQUENCE [LARGE SCALE GENOMIC DNA]</scope>
    <source>
        <strain evidence="8">c</strain>
    </source>
</reference>
<protein>
    <recommendedName>
        <fullName evidence="3">Cofilin</fullName>
    </recommendedName>
    <alternativeName>
        <fullName evidence="5">Actin-depolymerizing factor 1</fullName>
    </alternativeName>
</protein>
<evidence type="ECO:0000256" key="1">
    <source>
        <dbReference type="ARBA" id="ARBA00004109"/>
    </source>
</evidence>
<comment type="similarity">
    <text evidence="2">Belongs to the actin-binding proteins ADF family.</text>
</comment>
<dbReference type="STRING" id="52586.A0A0B1P905"/>
<proteinExistence type="inferred from homology"/>
<comment type="subcellular location">
    <subcellularLocation>
        <location evidence="1">Nucleus matrix</location>
    </subcellularLocation>
</comment>
<dbReference type="GO" id="GO:0003779">
    <property type="term" value="F:actin binding"/>
    <property type="evidence" value="ECO:0007669"/>
    <property type="project" value="UniProtKB-KW"/>
</dbReference>
<feature type="domain" description="ADF-H" evidence="6">
    <location>
        <begin position="1"/>
        <end position="80"/>
    </location>
</feature>
<evidence type="ECO:0000259" key="6">
    <source>
        <dbReference type="PROSITE" id="PS51263"/>
    </source>
</evidence>
<dbReference type="SUPFAM" id="SSF55753">
    <property type="entry name" value="Actin depolymerizing proteins"/>
    <property type="match status" value="1"/>
</dbReference>
<evidence type="ECO:0000256" key="4">
    <source>
        <dbReference type="ARBA" id="ARBA00023203"/>
    </source>
</evidence>
<dbReference type="OrthoDB" id="10249245at2759"/>
<dbReference type="EMBL" id="JNVN01001601">
    <property type="protein sequence ID" value="KHJ33154.1"/>
    <property type="molecule type" value="Genomic_DNA"/>
</dbReference>
<dbReference type="AlphaFoldDB" id="A0A0B1P905"/>
<dbReference type="InterPro" id="IPR017904">
    <property type="entry name" value="ADF/Cofilin"/>
</dbReference>
<dbReference type="CDD" id="cd11286">
    <property type="entry name" value="ADF_cofilin_like"/>
    <property type="match status" value="1"/>
</dbReference>
<comment type="caution">
    <text evidence="7">The sequence shown here is derived from an EMBL/GenBank/DDBJ whole genome shotgun (WGS) entry which is preliminary data.</text>
</comment>
<keyword evidence="4" id="KW-0009">Actin-binding</keyword>
<evidence type="ECO:0000256" key="2">
    <source>
        <dbReference type="ARBA" id="ARBA00006844"/>
    </source>
</evidence>
<evidence type="ECO:0000313" key="7">
    <source>
        <dbReference type="EMBL" id="KHJ33154.1"/>
    </source>
</evidence>
<dbReference type="GO" id="GO:0030042">
    <property type="term" value="P:actin filament depolymerization"/>
    <property type="evidence" value="ECO:0007669"/>
    <property type="project" value="InterPro"/>
</dbReference>
<dbReference type="HOGENOM" id="CLU_2359737_0_0_1"/>
<evidence type="ECO:0000256" key="5">
    <source>
        <dbReference type="ARBA" id="ARBA00032427"/>
    </source>
</evidence>
<dbReference type="PANTHER" id="PTHR11913">
    <property type="entry name" value="COFILIN-RELATED"/>
    <property type="match status" value="1"/>
</dbReference>
<gene>
    <name evidence="7" type="ORF">EV44_g6177</name>
</gene>
<dbReference type="InterPro" id="IPR029006">
    <property type="entry name" value="ADF-H/Gelsolin-like_dom_sf"/>
</dbReference>
<keyword evidence="8" id="KW-1185">Reference proteome</keyword>
<dbReference type="GO" id="GO:0016363">
    <property type="term" value="C:nuclear matrix"/>
    <property type="evidence" value="ECO:0007669"/>
    <property type="project" value="UniProtKB-SubCell"/>
</dbReference>
<dbReference type="Gene3D" id="3.40.20.10">
    <property type="entry name" value="Severin"/>
    <property type="match status" value="1"/>
</dbReference>
<dbReference type="OMA" id="HDADCSH"/>
<sequence>MGKGPRFAIYDFNYELSSGEGSRNKIVFISWSPDDAAIQAKMIYASSKDGLKRALEGIASEFQANDEDEIEYQSVLKNISKGLA</sequence>
<dbReference type="PROSITE" id="PS51263">
    <property type="entry name" value="ADF_H"/>
    <property type="match status" value="1"/>
</dbReference>
<evidence type="ECO:0000256" key="3">
    <source>
        <dbReference type="ARBA" id="ARBA00015630"/>
    </source>
</evidence>